<dbReference type="RefSeq" id="WP_123663110.1">
    <property type="nucleotide sequence ID" value="NZ_RJKE01000001.1"/>
</dbReference>
<dbReference type="EMBL" id="RJKE01000001">
    <property type="protein sequence ID" value="ROO83730.1"/>
    <property type="molecule type" value="Genomic_DNA"/>
</dbReference>
<dbReference type="Pfam" id="PF07161">
    <property type="entry name" value="LppX_LprAFG"/>
    <property type="match status" value="1"/>
</dbReference>
<evidence type="ECO:0000256" key="2">
    <source>
        <dbReference type="ARBA" id="ARBA00009194"/>
    </source>
</evidence>
<evidence type="ECO:0000313" key="5">
    <source>
        <dbReference type="EMBL" id="ROO83730.1"/>
    </source>
</evidence>
<dbReference type="OrthoDB" id="4763237at2"/>
<dbReference type="PROSITE" id="PS51257">
    <property type="entry name" value="PROKAR_LIPOPROTEIN"/>
    <property type="match status" value="1"/>
</dbReference>
<feature type="signal peptide" evidence="4">
    <location>
        <begin position="1"/>
        <end position="22"/>
    </location>
</feature>
<keyword evidence="3" id="KW-0472">Membrane</keyword>
<keyword evidence="4" id="KW-0732">Signal</keyword>
<evidence type="ECO:0000256" key="1">
    <source>
        <dbReference type="ARBA" id="ARBA00004196"/>
    </source>
</evidence>
<gene>
    <name evidence="5" type="ORF">EDD29_1238</name>
</gene>
<dbReference type="CDD" id="cd16334">
    <property type="entry name" value="LppX-like"/>
    <property type="match status" value="1"/>
</dbReference>
<dbReference type="GO" id="GO:0030313">
    <property type="term" value="C:cell envelope"/>
    <property type="evidence" value="ECO:0007669"/>
    <property type="project" value="UniProtKB-SubCell"/>
</dbReference>
<keyword evidence="6" id="KW-1185">Reference proteome</keyword>
<evidence type="ECO:0000256" key="3">
    <source>
        <dbReference type="ARBA" id="ARBA00022475"/>
    </source>
</evidence>
<dbReference type="Proteomes" id="UP000272400">
    <property type="component" value="Unassembled WGS sequence"/>
</dbReference>
<keyword evidence="5" id="KW-0449">Lipoprotein</keyword>
<dbReference type="AlphaFoldDB" id="A0A3N1CQZ1"/>
<name>A0A3N1CQZ1_9ACTN</name>
<dbReference type="Gene3D" id="2.50.20.20">
    <property type="match status" value="1"/>
</dbReference>
<evidence type="ECO:0000313" key="6">
    <source>
        <dbReference type="Proteomes" id="UP000272400"/>
    </source>
</evidence>
<evidence type="ECO:0000256" key="4">
    <source>
        <dbReference type="SAM" id="SignalP"/>
    </source>
</evidence>
<feature type="chain" id="PRO_5038967794" evidence="4">
    <location>
        <begin position="23"/>
        <end position="218"/>
    </location>
</feature>
<organism evidence="5 6">
    <name type="scientific">Actinocorallia herbida</name>
    <dbReference type="NCBI Taxonomy" id="58109"/>
    <lineage>
        <taxon>Bacteria</taxon>
        <taxon>Bacillati</taxon>
        <taxon>Actinomycetota</taxon>
        <taxon>Actinomycetes</taxon>
        <taxon>Streptosporangiales</taxon>
        <taxon>Thermomonosporaceae</taxon>
        <taxon>Actinocorallia</taxon>
    </lineage>
</organism>
<sequence>MSRLRTLLAAVFAVALLAGCSAEDKSGASDLPPAKELLEQSATAMTEISSVAFGLTTEGTPDIPVKAMNGDLLRSGDAQGSVTAAQLGMTVEVKFVLLGEDLYYNLSGAYAKTDKSAITSFLDPAAILDPQRGIPVLLRQAKDAKTTAVEDGAAKIDATLPAAAVSAIGVAVTTDLKGSVWIDEATKRLTKVRMELPGGSATLSLNDFNANPEIKAPK</sequence>
<comment type="subcellular location">
    <subcellularLocation>
        <location evidence="1">Cell envelope</location>
    </subcellularLocation>
</comment>
<reference evidence="5 6" key="1">
    <citation type="submission" date="2018-11" db="EMBL/GenBank/DDBJ databases">
        <title>Sequencing the genomes of 1000 actinobacteria strains.</title>
        <authorList>
            <person name="Klenk H.-P."/>
        </authorList>
    </citation>
    <scope>NUCLEOTIDE SEQUENCE [LARGE SCALE GENOMIC DNA]</scope>
    <source>
        <strain evidence="5 6">DSM 44254</strain>
    </source>
</reference>
<keyword evidence="3" id="KW-1003">Cell membrane</keyword>
<comment type="caution">
    <text evidence="5">The sequence shown here is derived from an EMBL/GenBank/DDBJ whole genome shotgun (WGS) entry which is preliminary data.</text>
</comment>
<protein>
    <submittedName>
        <fullName evidence="5">Lipoprotein LprG</fullName>
    </submittedName>
</protein>
<dbReference type="InterPro" id="IPR009830">
    <property type="entry name" value="LppX/LprAFG"/>
</dbReference>
<proteinExistence type="inferred from homology"/>
<comment type="similarity">
    <text evidence="2">Belongs to the LppX/LprAFG lipoprotein family.</text>
</comment>
<dbReference type="SUPFAM" id="SSF89392">
    <property type="entry name" value="Prokaryotic lipoproteins and lipoprotein localization factors"/>
    <property type="match status" value="1"/>
</dbReference>
<accession>A0A3N1CQZ1</accession>
<dbReference type="InterPro" id="IPR029046">
    <property type="entry name" value="LolA/LolB/LppX"/>
</dbReference>